<keyword evidence="4 6" id="KW-1133">Transmembrane helix</keyword>
<comment type="caution">
    <text evidence="9">The sequence shown here is derived from an EMBL/GenBank/DDBJ whole genome shotgun (WGS) entry which is preliminary data.</text>
</comment>
<evidence type="ECO:0000256" key="3">
    <source>
        <dbReference type="ARBA" id="ARBA00022824"/>
    </source>
</evidence>
<dbReference type="PANTHER" id="PTHR45799">
    <property type="entry name" value="RETICULON-LIKE PROTEIN"/>
    <property type="match status" value="1"/>
</dbReference>
<dbReference type="OrthoDB" id="567788at2759"/>
<dbReference type="AlphaFoldDB" id="A0A8S3Z1N8"/>
<feature type="region of interest" description="Disordered" evidence="7">
    <location>
        <begin position="1"/>
        <end position="91"/>
    </location>
</feature>
<evidence type="ECO:0000256" key="7">
    <source>
        <dbReference type="SAM" id="MobiDB-lite"/>
    </source>
</evidence>
<organism evidence="9 10">
    <name type="scientific">Candidula unifasciata</name>
    <dbReference type="NCBI Taxonomy" id="100452"/>
    <lineage>
        <taxon>Eukaryota</taxon>
        <taxon>Metazoa</taxon>
        <taxon>Spiralia</taxon>
        <taxon>Lophotrochozoa</taxon>
        <taxon>Mollusca</taxon>
        <taxon>Gastropoda</taxon>
        <taxon>Heterobranchia</taxon>
        <taxon>Euthyneura</taxon>
        <taxon>Panpulmonata</taxon>
        <taxon>Eupulmonata</taxon>
        <taxon>Stylommatophora</taxon>
        <taxon>Helicina</taxon>
        <taxon>Helicoidea</taxon>
        <taxon>Geomitridae</taxon>
        <taxon>Candidula</taxon>
    </lineage>
</organism>
<sequence length="401" mass="44462">MSDQNPSDPFDSHAESSGCSNDDFEQLDAPGSVFYNQYHDSGDADGPEEVGSSGAFDYDLEQDTQVSTTTANLLEDEAEEDRYASGASEADAYTRTAEPLISFDGDEYNNYAYEPQEDDPIQPSAPVPDLESANDFASSTAADILSTITPSAYPPAGHYREPISSTSYDDYEFNDEPEIEKVPTTLVKNVLEDAIEETARAACFLRGLDPRVKDLIYWRDVKKTGVVFGSLLVILLSLALMSVISVVAYISLAVLALTFSFVTYKKVMNAVQKSGDGHPFKCILEKDIGLNEERLRSIIQTILKNVNATAKELRHLFLIEDIVDSVKFGILLWALTYIGSWFSDMALIIIALVLVFSVPKLYETYQVQIDNCIHVAKAQINNYLSIIQSKVPFLKKKEKTQ</sequence>
<evidence type="ECO:0000256" key="2">
    <source>
        <dbReference type="ARBA" id="ARBA00022692"/>
    </source>
</evidence>
<accession>A0A8S3Z1N8</accession>
<feature type="domain" description="Reticulon" evidence="8">
    <location>
        <begin position="212"/>
        <end position="401"/>
    </location>
</feature>
<feature type="compositionally biased region" description="Polar residues" evidence="7">
    <location>
        <begin position="63"/>
        <end position="72"/>
    </location>
</feature>
<protein>
    <recommendedName>
        <fullName evidence="6">Reticulon-like protein</fullName>
    </recommendedName>
</protein>
<dbReference type="InterPro" id="IPR003388">
    <property type="entry name" value="Reticulon"/>
</dbReference>
<feature type="transmembrane region" description="Helical" evidence="6">
    <location>
        <begin position="226"/>
        <end position="259"/>
    </location>
</feature>
<evidence type="ECO:0000313" key="10">
    <source>
        <dbReference type="Proteomes" id="UP000678393"/>
    </source>
</evidence>
<dbReference type="Gene3D" id="1.20.5.2480">
    <property type="match status" value="1"/>
</dbReference>
<dbReference type="PANTHER" id="PTHR45799:SF2">
    <property type="entry name" value="RETICULON-LIKE PROTEIN"/>
    <property type="match status" value="1"/>
</dbReference>
<dbReference type="GO" id="GO:0005789">
    <property type="term" value="C:endoplasmic reticulum membrane"/>
    <property type="evidence" value="ECO:0007669"/>
    <property type="project" value="UniProtKB-SubCell"/>
</dbReference>
<reference evidence="9" key="1">
    <citation type="submission" date="2021-04" db="EMBL/GenBank/DDBJ databases">
        <authorList>
            <consortium name="Molecular Ecology Group"/>
        </authorList>
    </citation>
    <scope>NUCLEOTIDE SEQUENCE</scope>
</reference>
<keyword evidence="3 6" id="KW-0256">Endoplasmic reticulum</keyword>
<dbReference type="PROSITE" id="PS50845">
    <property type="entry name" value="RETICULON"/>
    <property type="match status" value="1"/>
</dbReference>
<evidence type="ECO:0000256" key="1">
    <source>
        <dbReference type="ARBA" id="ARBA00004477"/>
    </source>
</evidence>
<evidence type="ECO:0000259" key="8">
    <source>
        <dbReference type="PROSITE" id="PS50845"/>
    </source>
</evidence>
<evidence type="ECO:0000256" key="5">
    <source>
        <dbReference type="ARBA" id="ARBA00023136"/>
    </source>
</evidence>
<dbReference type="Pfam" id="PF02453">
    <property type="entry name" value="Reticulon"/>
    <property type="match status" value="1"/>
</dbReference>
<dbReference type="GO" id="GO:0030424">
    <property type="term" value="C:axon"/>
    <property type="evidence" value="ECO:0007669"/>
    <property type="project" value="TreeGrafter"/>
</dbReference>
<keyword evidence="2 6" id="KW-0812">Transmembrane</keyword>
<dbReference type="EMBL" id="CAJHNH020001480">
    <property type="protein sequence ID" value="CAG5123234.1"/>
    <property type="molecule type" value="Genomic_DNA"/>
</dbReference>
<dbReference type="Proteomes" id="UP000678393">
    <property type="component" value="Unassembled WGS sequence"/>
</dbReference>
<keyword evidence="10" id="KW-1185">Reference proteome</keyword>
<gene>
    <name evidence="9" type="ORF">CUNI_LOCUS8792</name>
</gene>
<evidence type="ECO:0000313" key="9">
    <source>
        <dbReference type="EMBL" id="CAG5123234.1"/>
    </source>
</evidence>
<proteinExistence type="predicted"/>
<evidence type="ECO:0000256" key="4">
    <source>
        <dbReference type="ARBA" id="ARBA00022989"/>
    </source>
</evidence>
<keyword evidence="5 6" id="KW-0472">Membrane</keyword>
<evidence type="ECO:0000256" key="6">
    <source>
        <dbReference type="RuleBase" id="RU363132"/>
    </source>
</evidence>
<feature type="transmembrane region" description="Helical" evidence="6">
    <location>
        <begin position="330"/>
        <end position="356"/>
    </location>
</feature>
<name>A0A8S3Z1N8_9EUPU</name>
<dbReference type="InterPro" id="IPR046964">
    <property type="entry name" value="RTN1-4"/>
</dbReference>
<comment type="subcellular location">
    <subcellularLocation>
        <location evidence="1 6">Endoplasmic reticulum membrane</location>
        <topology evidence="1 6">Multi-pass membrane protein</topology>
    </subcellularLocation>
</comment>